<evidence type="ECO:0000256" key="2">
    <source>
        <dbReference type="ARBA" id="ARBA00022692"/>
    </source>
</evidence>
<dbReference type="InterPro" id="IPR049453">
    <property type="entry name" value="Memb_transporter_dom"/>
</dbReference>
<dbReference type="EMBL" id="SOAW01000001">
    <property type="protein sequence ID" value="TDT33677.1"/>
    <property type="molecule type" value="Genomic_DNA"/>
</dbReference>
<keyword evidence="3 6" id="KW-1133">Transmembrane helix</keyword>
<comment type="subcellular location">
    <subcellularLocation>
        <location evidence="1">Membrane</location>
        <topology evidence="1">Multi-pass membrane protein</topology>
    </subcellularLocation>
</comment>
<comment type="caution">
    <text evidence="8">The sequence shown here is derived from an EMBL/GenBank/DDBJ whole genome shotgun (WGS) entry which is preliminary data.</text>
</comment>
<feature type="transmembrane region" description="Helical" evidence="6">
    <location>
        <begin position="133"/>
        <end position="154"/>
    </location>
</feature>
<accession>A0A4R7JAL7</accession>
<sequence>MADSRVRSEDGGGVEVAKRRNPQMRSRAMRALSLGETSILISRRTLRSGIGRWRNRIWMIVQCAVTAGVAWWLAIVLLGHQQPVFAAIAAVLTLGTSYGKRYSRALEVGVGVFIGVAIGDLFFSLFGAGVPQMIAAVVISMSVATILGARTLMIMQSAVQAIFVMTLATAPNQGFSRWLDALLGLSLAMLVALLAPTGPALKPRFAAANVLREVADCLRDTSAALDADDPDAADRALQRARNSQRLLSTLSDSIDEALAVARYSLFRSRHKDRVGQLADLYDPLDRLVRNLRVLARRSAVALWRGESVPMAYLEIMRQTGQILEFCANELFEGRVPSEAQARLIRLGRSSSRVQMADDLSAVVILAQLRSMMTDLLQLSGMPYPQAREAIPEVGR</sequence>
<evidence type="ECO:0000256" key="5">
    <source>
        <dbReference type="SAM" id="MobiDB-lite"/>
    </source>
</evidence>
<keyword evidence="9" id="KW-1185">Reference proteome</keyword>
<dbReference type="RefSeq" id="WP_133754149.1">
    <property type="nucleotide sequence ID" value="NZ_CP171129.1"/>
</dbReference>
<proteinExistence type="predicted"/>
<dbReference type="Proteomes" id="UP000295371">
    <property type="component" value="Unassembled WGS sequence"/>
</dbReference>
<evidence type="ECO:0000256" key="6">
    <source>
        <dbReference type="SAM" id="Phobius"/>
    </source>
</evidence>
<evidence type="ECO:0000256" key="1">
    <source>
        <dbReference type="ARBA" id="ARBA00004141"/>
    </source>
</evidence>
<feature type="transmembrane region" description="Helical" evidence="6">
    <location>
        <begin position="57"/>
        <end position="77"/>
    </location>
</feature>
<dbReference type="Pfam" id="PF13515">
    <property type="entry name" value="FUSC_2"/>
    <property type="match status" value="1"/>
</dbReference>
<protein>
    <submittedName>
        <fullName evidence="8">Uncharacterized membrane protein YgaE (UPF0421/DUF939 family)</fullName>
    </submittedName>
</protein>
<gene>
    <name evidence="8" type="ORF">CLV29_1302</name>
</gene>
<keyword evidence="2 6" id="KW-0812">Transmembrane</keyword>
<keyword evidence="4 6" id="KW-0472">Membrane</keyword>
<dbReference type="GO" id="GO:0016020">
    <property type="term" value="C:membrane"/>
    <property type="evidence" value="ECO:0007669"/>
    <property type="project" value="UniProtKB-SubCell"/>
</dbReference>
<evidence type="ECO:0000256" key="3">
    <source>
        <dbReference type="ARBA" id="ARBA00022989"/>
    </source>
</evidence>
<evidence type="ECO:0000259" key="7">
    <source>
        <dbReference type="Pfam" id="PF13515"/>
    </source>
</evidence>
<name>A0A4R7JAL7_9ACTN</name>
<dbReference type="AlphaFoldDB" id="A0A4R7JAL7"/>
<dbReference type="OrthoDB" id="5198202at2"/>
<organism evidence="8 9">
    <name type="scientific">Naumannella halotolerans</name>
    <dbReference type="NCBI Taxonomy" id="993414"/>
    <lineage>
        <taxon>Bacteria</taxon>
        <taxon>Bacillati</taxon>
        <taxon>Actinomycetota</taxon>
        <taxon>Actinomycetes</taxon>
        <taxon>Propionibacteriales</taxon>
        <taxon>Propionibacteriaceae</taxon>
        <taxon>Naumannella</taxon>
    </lineage>
</organism>
<evidence type="ECO:0000313" key="9">
    <source>
        <dbReference type="Proteomes" id="UP000295371"/>
    </source>
</evidence>
<feature type="transmembrane region" description="Helical" evidence="6">
    <location>
        <begin position="106"/>
        <end position="127"/>
    </location>
</feature>
<feature type="compositionally biased region" description="Basic and acidic residues" evidence="5">
    <location>
        <begin position="1"/>
        <end position="10"/>
    </location>
</feature>
<evidence type="ECO:0000313" key="8">
    <source>
        <dbReference type="EMBL" id="TDT33677.1"/>
    </source>
</evidence>
<feature type="domain" description="Integral membrane bound transporter" evidence="7">
    <location>
        <begin position="71"/>
        <end position="191"/>
    </location>
</feature>
<feature type="region of interest" description="Disordered" evidence="5">
    <location>
        <begin position="1"/>
        <end position="22"/>
    </location>
</feature>
<reference evidence="8 9" key="1">
    <citation type="submission" date="2019-03" db="EMBL/GenBank/DDBJ databases">
        <title>Genomic Encyclopedia of Archaeal and Bacterial Type Strains, Phase II (KMG-II): from individual species to whole genera.</title>
        <authorList>
            <person name="Goeker M."/>
        </authorList>
    </citation>
    <scope>NUCLEOTIDE SEQUENCE [LARGE SCALE GENOMIC DNA]</scope>
    <source>
        <strain evidence="8 9">DSM 24323</strain>
    </source>
</reference>
<feature type="transmembrane region" description="Helical" evidence="6">
    <location>
        <begin position="175"/>
        <end position="195"/>
    </location>
</feature>
<evidence type="ECO:0000256" key="4">
    <source>
        <dbReference type="ARBA" id="ARBA00023136"/>
    </source>
</evidence>
<feature type="transmembrane region" description="Helical" evidence="6">
    <location>
        <begin position="83"/>
        <end position="99"/>
    </location>
</feature>